<dbReference type="AlphaFoldDB" id="A0A2Z6C9T6"/>
<protein>
    <submittedName>
        <fullName evidence="11">Putative desaturase</fullName>
    </submittedName>
</protein>
<organism evidence="11">
    <name type="scientific">Emiliania huxleyi</name>
    <name type="common">Coccolithophore</name>
    <name type="synonym">Pontosphaera huxleyi</name>
    <dbReference type="NCBI Taxonomy" id="2903"/>
    <lineage>
        <taxon>Eukaryota</taxon>
        <taxon>Haptista</taxon>
        <taxon>Haptophyta</taxon>
        <taxon>Prymnesiophyceae</taxon>
        <taxon>Isochrysidales</taxon>
        <taxon>Noelaerhabdaceae</taxon>
        <taxon>Emiliania</taxon>
    </lineage>
</organism>
<feature type="transmembrane region" description="Helical" evidence="10">
    <location>
        <begin position="90"/>
        <end position="112"/>
    </location>
</feature>
<feature type="compositionally biased region" description="Polar residues" evidence="9">
    <location>
        <begin position="1"/>
        <end position="14"/>
    </location>
</feature>
<sequence length="466" mass="50565">MSSQTVVETPSTETLLGCESEEPAPRYPPSKERSLTDLLRREYELATSARPIHPPDTAAKIAQGFPAPAPFWVGLRPFILLMPFTGVGPAVFLMSHGSAAYICCAALLYAYLAFSGYRMGRGDLALAFGRTSSDVHSYAGSPNVIQYLMLMIWLPVWFTSLSCIFSSAIVPKPLLAVAAFWGALFFKNGVCMSVVLHRYASHAAFKVGPATSLLLGCLGCFAYQGGPLWWGSRHRSHHKYCDTTARDPHSPALMGVINAFTFFLSGATFDDVRSVQAVDEQYVPHHIDTPGMRAIDSMAWLFPCLEFALAYRLFGSGGLFVSFTSSWVGMVATLWFNVRNHPIGGAEDKAATGKNHFSGGVRRSSVTNKACDAVDSPNTIGEWPLYVFLDGISSLISPSVGEDDHDHHHTHPNLAVRPGRWGDLPGAMVVGALEAAGLARNVVRQRNGRSFGDCVLTADDKSPKTD</sequence>
<keyword evidence="4" id="KW-0276">Fatty acid metabolism</keyword>
<keyword evidence="3 10" id="KW-0812">Transmembrane</keyword>
<evidence type="ECO:0000256" key="10">
    <source>
        <dbReference type="SAM" id="Phobius"/>
    </source>
</evidence>
<evidence type="ECO:0000256" key="6">
    <source>
        <dbReference type="ARBA" id="ARBA00023002"/>
    </source>
</evidence>
<keyword evidence="6" id="KW-0560">Oxidoreductase</keyword>
<gene>
    <name evidence="11" type="primary">DES</name>
</gene>
<dbReference type="GO" id="GO:0006636">
    <property type="term" value="P:unsaturated fatty acid biosynthetic process"/>
    <property type="evidence" value="ECO:0007669"/>
    <property type="project" value="TreeGrafter"/>
</dbReference>
<evidence type="ECO:0000256" key="3">
    <source>
        <dbReference type="ARBA" id="ARBA00022692"/>
    </source>
</evidence>
<keyword evidence="5 10" id="KW-1133">Transmembrane helix</keyword>
<feature type="transmembrane region" description="Helical" evidence="10">
    <location>
        <begin position="175"/>
        <end position="196"/>
    </location>
</feature>
<evidence type="ECO:0000256" key="4">
    <source>
        <dbReference type="ARBA" id="ARBA00022832"/>
    </source>
</evidence>
<name>A0A2Z6C9T6_EMIHU</name>
<keyword evidence="8 10" id="KW-0472">Membrane</keyword>
<feature type="transmembrane region" description="Helical" evidence="10">
    <location>
        <begin position="309"/>
        <end position="336"/>
    </location>
</feature>
<comment type="subcellular location">
    <subcellularLocation>
        <location evidence="1">Membrane</location>
        <topology evidence="1">Multi-pass membrane protein</topology>
    </subcellularLocation>
</comment>
<proteinExistence type="evidence at transcript level"/>
<feature type="transmembrane region" description="Helical" evidence="10">
    <location>
        <begin position="147"/>
        <end position="169"/>
    </location>
</feature>
<dbReference type="PANTHER" id="PTHR11351:SF101">
    <property type="entry name" value="FATTY ACID DESATURASE DOMAIN-CONTAINING PROTEIN"/>
    <property type="match status" value="1"/>
</dbReference>
<dbReference type="PANTHER" id="PTHR11351">
    <property type="entry name" value="ACYL-COA DESATURASE"/>
    <property type="match status" value="1"/>
</dbReference>
<evidence type="ECO:0000256" key="5">
    <source>
        <dbReference type="ARBA" id="ARBA00022989"/>
    </source>
</evidence>
<evidence type="ECO:0000313" key="11">
    <source>
        <dbReference type="EMBL" id="BBD52743.1"/>
    </source>
</evidence>
<dbReference type="InterPro" id="IPR015876">
    <property type="entry name" value="Acyl-CoA_DS"/>
</dbReference>
<feature type="transmembrane region" description="Helical" evidence="10">
    <location>
        <begin position="203"/>
        <end position="224"/>
    </location>
</feature>
<dbReference type="CDD" id="cd01060">
    <property type="entry name" value="Membrane-FADS-like"/>
    <property type="match status" value="1"/>
</dbReference>
<reference evidence="11" key="1">
    <citation type="submission" date="2014-02" db="EMBL/GenBank/DDBJ databases">
        <title>Transcriptomic analysis of genes associated with cold-induced storage lipid biosynthesis in the marine haptophyte alga, Emiliania huxleyi.</title>
        <authorList>
            <person name="Araie H."/>
            <person name="Baba M."/>
            <person name="Suzuki I."/>
            <person name="Shiraiwa Y."/>
        </authorList>
    </citation>
    <scope>NUCLEOTIDE SEQUENCE</scope>
</reference>
<evidence type="ECO:0000256" key="2">
    <source>
        <dbReference type="ARBA" id="ARBA00009295"/>
    </source>
</evidence>
<dbReference type="EMBL" id="AB914462">
    <property type="protein sequence ID" value="BBD52743.1"/>
    <property type="molecule type" value="mRNA"/>
</dbReference>
<dbReference type="GO" id="GO:0004768">
    <property type="term" value="F:stearoyl-CoA 9-desaturase activity"/>
    <property type="evidence" value="ECO:0007669"/>
    <property type="project" value="TreeGrafter"/>
</dbReference>
<evidence type="ECO:0000256" key="1">
    <source>
        <dbReference type="ARBA" id="ARBA00004141"/>
    </source>
</evidence>
<dbReference type="GO" id="GO:0005506">
    <property type="term" value="F:iron ion binding"/>
    <property type="evidence" value="ECO:0007669"/>
    <property type="project" value="TreeGrafter"/>
</dbReference>
<evidence type="ECO:0000256" key="9">
    <source>
        <dbReference type="SAM" id="MobiDB-lite"/>
    </source>
</evidence>
<keyword evidence="7" id="KW-0443">Lipid metabolism</keyword>
<comment type="similarity">
    <text evidence="2">Belongs to the fatty acid desaturase type 1 family.</text>
</comment>
<feature type="region of interest" description="Disordered" evidence="9">
    <location>
        <begin position="1"/>
        <end position="31"/>
    </location>
</feature>
<dbReference type="GO" id="GO:0005789">
    <property type="term" value="C:endoplasmic reticulum membrane"/>
    <property type="evidence" value="ECO:0007669"/>
    <property type="project" value="TreeGrafter"/>
</dbReference>
<evidence type="ECO:0000256" key="8">
    <source>
        <dbReference type="ARBA" id="ARBA00023136"/>
    </source>
</evidence>
<evidence type="ECO:0000256" key="7">
    <source>
        <dbReference type="ARBA" id="ARBA00023098"/>
    </source>
</evidence>
<accession>A0A2Z6C9T6</accession>